<dbReference type="EMBL" id="JAEAOA010001601">
    <property type="protein sequence ID" value="KAK3594470.1"/>
    <property type="molecule type" value="Genomic_DNA"/>
</dbReference>
<gene>
    <name evidence="1" type="ORF">CHS0354_026930</name>
</gene>
<keyword evidence="2" id="KW-1185">Reference proteome</keyword>
<evidence type="ECO:0000313" key="1">
    <source>
        <dbReference type="EMBL" id="KAK3594470.1"/>
    </source>
</evidence>
<name>A0AAE0SM55_9BIVA</name>
<reference evidence="1" key="1">
    <citation type="journal article" date="2021" name="Genome Biol. Evol.">
        <title>A High-Quality Reference Genome for a Parasitic Bivalve with Doubly Uniparental Inheritance (Bivalvia: Unionida).</title>
        <authorList>
            <person name="Smith C.H."/>
        </authorList>
    </citation>
    <scope>NUCLEOTIDE SEQUENCE</scope>
    <source>
        <strain evidence="1">CHS0354</strain>
    </source>
</reference>
<protein>
    <submittedName>
        <fullName evidence="1">Uncharacterized protein</fullName>
    </submittedName>
</protein>
<dbReference type="Proteomes" id="UP001195483">
    <property type="component" value="Unassembled WGS sequence"/>
</dbReference>
<evidence type="ECO:0000313" key="2">
    <source>
        <dbReference type="Proteomes" id="UP001195483"/>
    </source>
</evidence>
<sequence length="182" mass="21284">MKHSYLQRKGNILVVLGMNMRLTIFFMLRLKQASLLTLPVMNYHKTVPTRQVSINARPAKHTQMRGDDVGRRKMGYECGNKSCRKLRNPRPLQQTSLPSYTQICSGKYWKYVSAQTLEAALVNNYNDEKILQEMRECPDSVYVQKYKDAHYNIPETEDAVRDFDPNVFDLLCDHENFIDLLF</sequence>
<comment type="caution">
    <text evidence="1">The sequence shown here is derived from an EMBL/GenBank/DDBJ whole genome shotgun (WGS) entry which is preliminary data.</text>
</comment>
<organism evidence="1 2">
    <name type="scientific">Potamilus streckersoni</name>
    <dbReference type="NCBI Taxonomy" id="2493646"/>
    <lineage>
        <taxon>Eukaryota</taxon>
        <taxon>Metazoa</taxon>
        <taxon>Spiralia</taxon>
        <taxon>Lophotrochozoa</taxon>
        <taxon>Mollusca</taxon>
        <taxon>Bivalvia</taxon>
        <taxon>Autobranchia</taxon>
        <taxon>Heteroconchia</taxon>
        <taxon>Palaeoheterodonta</taxon>
        <taxon>Unionida</taxon>
        <taxon>Unionoidea</taxon>
        <taxon>Unionidae</taxon>
        <taxon>Ambleminae</taxon>
        <taxon>Lampsilini</taxon>
        <taxon>Potamilus</taxon>
    </lineage>
</organism>
<reference evidence="1" key="3">
    <citation type="submission" date="2023-05" db="EMBL/GenBank/DDBJ databases">
        <authorList>
            <person name="Smith C.H."/>
        </authorList>
    </citation>
    <scope>NUCLEOTIDE SEQUENCE</scope>
    <source>
        <strain evidence="1">CHS0354</strain>
        <tissue evidence="1">Mantle</tissue>
    </source>
</reference>
<reference evidence="1" key="2">
    <citation type="journal article" date="2021" name="Genome Biol. Evol.">
        <title>Developing a high-quality reference genome for a parasitic bivalve with doubly uniparental inheritance (Bivalvia: Unionida).</title>
        <authorList>
            <person name="Smith C.H."/>
        </authorList>
    </citation>
    <scope>NUCLEOTIDE SEQUENCE</scope>
    <source>
        <strain evidence="1">CHS0354</strain>
        <tissue evidence="1">Mantle</tissue>
    </source>
</reference>
<proteinExistence type="predicted"/>
<dbReference type="AlphaFoldDB" id="A0AAE0SM55"/>
<accession>A0AAE0SM55</accession>